<dbReference type="EMBL" id="JBGBPQ010000004">
    <property type="protein sequence ID" value="KAL1524899.1"/>
    <property type="molecule type" value="Genomic_DNA"/>
</dbReference>
<reference evidence="2 3" key="1">
    <citation type="journal article" date="2024" name="Science">
        <title>Giant polyketide synthase enzymes in the biosynthesis of giant marine polyether toxins.</title>
        <authorList>
            <person name="Fallon T.R."/>
            <person name="Shende V.V."/>
            <person name="Wierzbicki I.H."/>
            <person name="Pendleton A.L."/>
            <person name="Watervoot N.F."/>
            <person name="Auber R.P."/>
            <person name="Gonzalez D.J."/>
            <person name="Wisecaver J.H."/>
            <person name="Moore B.S."/>
        </authorList>
    </citation>
    <scope>NUCLEOTIDE SEQUENCE [LARGE SCALE GENOMIC DNA]</scope>
    <source>
        <strain evidence="2 3">12B1</strain>
    </source>
</reference>
<name>A0AB34JT93_PRYPA</name>
<comment type="caution">
    <text evidence="2">The sequence shown here is derived from an EMBL/GenBank/DDBJ whole genome shotgun (WGS) entry which is preliminary data.</text>
</comment>
<sequence length="137" mass="15308">MEDEVSFDKSEDDEELLSVAANDEPIDAARTSGAPSPVDGKYIVEVEEQVRYDFVEFDEMMTFLSRGGGHDAEREAGWLAAVPCVLARDQRSRQRLRTTSTCVCEPLRSFGGTASRVPPTMASCSRSSWQWCVHSRR</sequence>
<dbReference type="Proteomes" id="UP001515480">
    <property type="component" value="Unassembled WGS sequence"/>
</dbReference>
<proteinExistence type="predicted"/>
<dbReference type="AlphaFoldDB" id="A0AB34JT93"/>
<evidence type="ECO:0000313" key="1">
    <source>
        <dbReference type="EMBL" id="KAL1523548.1"/>
    </source>
</evidence>
<accession>A0AB34JT93</accession>
<evidence type="ECO:0000313" key="2">
    <source>
        <dbReference type="EMBL" id="KAL1524899.1"/>
    </source>
</evidence>
<protein>
    <recommendedName>
        <fullName evidence="4">ADP-ribosylation factor-like protein 2-binding protein</fullName>
    </recommendedName>
</protein>
<evidence type="ECO:0008006" key="4">
    <source>
        <dbReference type="Google" id="ProtNLM"/>
    </source>
</evidence>
<evidence type="ECO:0000313" key="3">
    <source>
        <dbReference type="Proteomes" id="UP001515480"/>
    </source>
</evidence>
<dbReference type="EMBL" id="JBGBPQ010000005">
    <property type="protein sequence ID" value="KAL1523548.1"/>
    <property type="molecule type" value="Genomic_DNA"/>
</dbReference>
<gene>
    <name evidence="1" type="ORF">AB1Y20_018484</name>
    <name evidence="2" type="ORF">AB1Y20_019777</name>
</gene>
<keyword evidence="3" id="KW-1185">Reference proteome</keyword>
<organism evidence="2 3">
    <name type="scientific">Prymnesium parvum</name>
    <name type="common">Toxic golden alga</name>
    <dbReference type="NCBI Taxonomy" id="97485"/>
    <lineage>
        <taxon>Eukaryota</taxon>
        <taxon>Haptista</taxon>
        <taxon>Haptophyta</taxon>
        <taxon>Prymnesiophyceae</taxon>
        <taxon>Prymnesiales</taxon>
        <taxon>Prymnesiaceae</taxon>
        <taxon>Prymnesium</taxon>
    </lineage>
</organism>